<reference evidence="2 3" key="1">
    <citation type="submission" date="2020-08" db="EMBL/GenBank/DDBJ databases">
        <title>Lysobacter sp. II4 sp. nov., isolated from soil.</title>
        <authorList>
            <person name="Woo C.Y."/>
            <person name="Kim J."/>
        </authorList>
    </citation>
    <scope>NUCLEOTIDE SEQUENCE [LARGE SCALE GENOMIC DNA]</scope>
    <source>
        <strain evidence="2 3">II4</strain>
    </source>
</reference>
<keyword evidence="1" id="KW-0812">Transmembrane</keyword>
<evidence type="ECO:0000256" key="1">
    <source>
        <dbReference type="SAM" id="Phobius"/>
    </source>
</evidence>
<protein>
    <submittedName>
        <fullName evidence="2">Uncharacterized protein</fullName>
    </submittedName>
</protein>
<keyword evidence="3" id="KW-1185">Reference proteome</keyword>
<gene>
    <name evidence="2" type="ORF">H8B22_06695</name>
</gene>
<evidence type="ECO:0000313" key="3">
    <source>
        <dbReference type="Proteomes" id="UP000516018"/>
    </source>
</evidence>
<accession>A0A7H0G0R1</accession>
<proteinExistence type="predicted"/>
<dbReference type="Proteomes" id="UP000516018">
    <property type="component" value="Chromosome"/>
</dbReference>
<organism evidence="2 3">
    <name type="scientific">Agrilutibacter terrestris</name>
    <dbReference type="NCBI Taxonomy" id="2865112"/>
    <lineage>
        <taxon>Bacteria</taxon>
        <taxon>Pseudomonadati</taxon>
        <taxon>Pseudomonadota</taxon>
        <taxon>Gammaproteobacteria</taxon>
        <taxon>Lysobacterales</taxon>
        <taxon>Lysobacteraceae</taxon>
        <taxon>Agrilutibacter</taxon>
    </lineage>
</organism>
<dbReference type="KEGG" id="lsx:H8B22_06695"/>
<keyword evidence="1" id="KW-0472">Membrane</keyword>
<name>A0A7H0G0R1_9GAMM</name>
<feature type="transmembrane region" description="Helical" evidence="1">
    <location>
        <begin position="29"/>
        <end position="47"/>
    </location>
</feature>
<dbReference type="RefSeq" id="WP_187713312.1">
    <property type="nucleotide sequence ID" value="NZ_CP060820.1"/>
</dbReference>
<evidence type="ECO:0000313" key="2">
    <source>
        <dbReference type="EMBL" id="QNP41877.1"/>
    </source>
</evidence>
<dbReference type="EMBL" id="CP060820">
    <property type="protein sequence ID" value="QNP41877.1"/>
    <property type="molecule type" value="Genomic_DNA"/>
</dbReference>
<keyword evidence="1" id="KW-1133">Transmembrane helix</keyword>
<sequence>MLYGSALFLAFALVAAAFGLSGLPSVGDTLAWFWCAVFLGLTLSALWRWHNDHHHHR</sequence>
<dbReference type="AlphaFoldDB" id="A0A7H0G0R1"/>